<organism evidence="1 2">
    <name type="scientific">Salix dunnii</name>
    <dbReference type="NCBI Taxonomy" id="1413687"/>
    <lineage>
        <taxon>Eukaryota</taxon>
        <taxon>Viridiplantae</taxon>
        <taxon>Streptophyta</taxon>
        <taxon>Embryophyta</taxon>
        <taxon>Tracheophyta</taxon>
        <taxon>Spermatophyta</taxon>
        <taxon>Magnoliopsida</taxon>
        <taxon>eudicotyledons</taxon>
        <taxon>Gunneridae</taxon>
        <taxon>Pentapetalae</taxon>
        <taxon>rosids</taxon>
        <taxon>fabids</taxon>
        <taxon>Malpighiales</taxon>
        <taxon>Salicaceae</taxon>
        <taxon>Saliceae</taxon>
        <taxon>Salix</taxon>
    </lineage>
</organism>
<dbReference type="AlphaFoldDB" id="A0A835JX37"/>
<sequence>MVGKKRVIYEERQLSIEVVILLPCRPRGQGMDDLAGLEYKASGIYSSGYKVEAYFSTGILEMLDKWPCPQFPSFLVLVRDLFVNASGLMILVPRQDYKRFQGSLNVSLKAVRFLPGKEAMNVIAIDEAVESEDQRLVDEKYLSERVTINDKVQFIHTLWKMGRGQGMIKPFALELSEWSSFDELEPLGDALPPSDFAQHASILVVQQYRVSATKNNYGHAAV</sequence>
<keyword evidence="2" id="KW-1185">Reference proteome</keyword>
<name>A0A835JX37_9ROSI</name>
<protein>
    <submittedName>
        <fullName evidence="1">Uncharacterized protein</fullName>
    </submittedName>
</protein>
<gene>
    <name evidence="1" type="ORF">SADUNF_Sadunf08G0054400</name>
</gene>
<evidence type="ECO:0000313" key="2">
    <source>
        <dbReference type="Proteomes" id="UP000657918"/>
    </source>
</evidence>
<proteinExistence type="predicted"/>
<accession>A0A835JX37</accession>
<evidence type="ECO:0000313" key="1">
    <source>
        <dbReference type="EMBL" id="KAF9676929.1"/>
    </source>
</evidence>
<comment type="caution">
    <text evidence="1">The sequence shown here is derived from an EMBL/GenBank/DDBJ whole genome shotgun (WGS) entry which is preliminary data.</text>
</comment>
<dbReference type="Proteomes" id="UP000657918">
    <property type="component" value="Chromosome 8"/>
</dbReference>
<dbReference type="EMBL" id="JADGMS010000008">
    <property type="protein sequence ID" value="KAF9676929.1"/>
    <property type="molecule type" value="Genomic_DNA"/>
</dbReference>
<reference evidence="1 2" key="1">
    <citation type="submission" date="2020-10" db="EMBL/GenBank/DDBJ databases">
        <title>Plant Genome Project.</title>
        <authorList>
            <person name="Zhang R.-G."/>
        </authorList>
    </citation>
    <scope>NUCLEOTIDE SEQUENCE [LARGE SCALE GENOMIC DNA]</scope>
    <source>
        <strain evidence="1">FAFU-HL-1</strain>
        <tissue evidence="1">Leaf</tissue>
    </source>
</reference>